<dbReference type="Gene3D" id="3.40.190.10">
    <property type="entry name" value="Periplasmic binding protein-like II"/>
    <property type="match status" value="2"/>
</dbReference>
<evidence type="ECO:0000313" key="3">
    <source>
        <dbReference type="Proteomes" id="UP000324738"/>
    </source>
</evidence>
<dbReference type="PANTHER" id="PTHR30006:SF2">
    <property type="entry name" value="ABC TRANSPORTER SUBSTRATE-BINDING PROTEIN"/>
    <property type="match status" value="1"/>
</dbReference>
<dbReference type="Proteomes" id="UP000324738">
    <property type="component" value="Unassembled WGS sequence"/>
</dbReference>
<comment type="caution">
    <text evidence="2">The sequence shown here is derived from an EMBL/GenBank/DDBJ whole genome shotgun (WGS) entry which is preliminary data.</text>
</comment>
<dbReference type="GO" id="GO:0030288">
    <property type="term" value="C:outer membrane-bounded periplasmic space"/>
    <property type="evidence" value="ECO:0007669"/>
    <property type="project" value="TreeGrafter"/>
</dbReference>
<dbReference type="GO" id="GO:0015888">
    <property type="term" value="P:thiamine transport"/>
    <property type="evidence" value="ECO:0007669"/>
    <property type="project" value="TreeGrafter"/>
</dbReference>
<reference evidence="2 3" key="1">
    <citation type="submission" date="2019-08" db="EMBL/GenBank/DDBJ databases">
        <title>Aureimonas fodiniaquatilis sp. nov., isolated from a coal mine wastewater.</title>
        <authorList>
            <person name="Kim W."/>
        </authorList>
    </citation>
    <scope>NUCLEOTIDE SEQUENCE [LARGE SCALE GENOMIC DNA]</scope>
    <source>
        <strain evidence="2 3">CAU 1482</strain>
    </source>
</reference>
<dbReference type="PANTHER" id="PTHR30006">
    <property type="entry name" value="THIAMINE-BINDING PERIPLASMIC PROTEIN-RELATED"/>
    <property type="match status" value="1"/>
</dbReference>
<sequence>MGGTNTIHTVHPLILHAIRPAIADRVHLNHTRKKLVATLAATQPSMACGRPCTPAPKELGMTGSINRRMVLAGGAATIGALAMPSIARGAPRTFVIGTNGGTAYEGFYRGVLQHFEQRYNAKVVPVFGSGTELLNRVLAERAQPTLDCVTTYIGDWDVGKAEGVFEKVNYDKIERVDEIYDFMHDKDGYAPFINFGVWGIVYDGSMVSAPPKSFKELWDEQYARQIMIGGLNHHQIHLAAFAHAWTGDQHNIDAAFDKLKELAPRLAGYYGLNSDTQSKFQQGWASIASWYSHHAHRVRNSGIPLEFAFPEEGAWIYPQAYHAIKGTENVDLVEGLISTFFDPEIASAYAQTDGYIPGNPNAVIEGELRQFIPTIDQVMESNSWDFDFINANEGEWLNRWNAEITPLIKS</sequence>
<keyword evidence="3" id="KW-1185">Reference proteome</keyword>
<evidence type="ECO:0000313" key="2">
    <source>
        <dbReference type="EMBL" id="KAA0970761.1"/>
    </source>
</evidence>
<accession>A0A5B0DYC4</accession>
<dbReference type="EMBL" id="VTWH01000002">
    <property type="protein sequence ID" value="KAA0970761.1"/>
    <property type="molecule type" value="Genomic_DNA"/>
</dbReference>
<keyword evidence="1" id="KW-0732">Signal</keyword>
<evidence type="ECO:0000256" key="1">
    <source>
        <dbReference type="ARBA" id="ARBA00022729"/>
    </source>
</evidence>
<protein>
    <submittedName>
        <fullName evidence="2">Extracellular solute-binding protein</fullName>
    </submittedName>
</protein>
<dbReference type="SUPFAM" id="SSF53850">
    <property type="entry name" value="Periplasmic binding protein-like II"/>
    <property type="match status" value="1"/>
</dbReference>
<dbReference type="GO" id="GO:0030975">
    <property type="term" value="F:thiamine binding"/>
    <property type="evidence" value="ECO:0007669"/>
    <property type="project" value="TreeGrafter"/>
</dbReference>
<dbReference type="OrthoDB" id="9766989at2"/>
<dbReference type="Pfam" id="PF13343">
    <property type="entry name" value="SBP_bac_6"/>
    <property type="match status" value="1"/>
</dbReference>
<proteinExistence type="predicted"/>
<name>A0A5B0DYC4_9HYPH</name>
<dbReference type="GO" id="GO:0030976">
    <property type="term" value="F:thiamine pyrophosphate binding"/>
    <property type="evidence" value="ECO:0007669"/>
    <property type="project" value="TreeGrafter"/>
</dbReference>
<dbReference type="AlphaFoldDB" id="A0A5B0DYC4"/>
<organism evidence="2 3">
    <name type="scientific">Aureimonas fodinaquatilis</name>
    <dbReference type="NCBI Taxonomy" id="2565783"/>
    <lineage>
        <taxon>Bacteria</taxon>
        <taxon>Pseudomonadati</taxon>
        <taxon>Pseudomonadota</taxon>
        <taxon>Alphaproteobacteria</taxon>
        <taxon>Hyphomicrobiales</taxon>
        <taxon>Aurantimonadaceae</taxon>
        <taxon>Aureimonas</taxon>
    </lineage>
</organism>
<gene>
    <name evidence="2" type="ORF">FPY71_09795</name>
</gene>